<dbReference type="EMBL" id="CAJEWN010000469">
    <property type="protein sequence ID" value="CAD2183467.1"/>
    <property type="molecule type" value="Genomic_DNA"/>
</dbReference>
<name>A0A6V7W8G0_MELEN</name>
<protein>
    <submittedName>
        <fullName evidence="1">Uncharacterized protein</fullName>
    </submittedName>
</protein>
<comment type="caution">
    <text evidence="1">The sequence shown here is derived from an EMBL/GenBank/DDBJ whole genome shotgun (WGS) entry which is preliminary data.</text>
</comment>
<accession>A0A6V7W8G0</accession>
<evidence type="ECO:0000313" key="2">
    <source>
        <dbReference type="Proteomes" id="UP000580250"/>
    </source>
</evidence>
<organism evidence="1 2">
    <name type="scientific">Meloidogyne enterolobii</name>
    <name type="common">Root-knot nematode worm</name>
    <name type="synonym">Meloidogyne mayaguensis</name>
    <dbReference type="NCBI Taxonomy" id="390850"/>
    <lineage>
        <taxon>Eukaryota</taxon>
        <taxon>Metazoa</taxon>
        <taxon>Ecdysozoa</taxon>
        <taxon>Nematoda</taxon>
        <taxon>Chromadorea</taxon>
        <taxon>Rhabditida</taxon>
        <taxon>Tylenchina</taxon>
        <taxon>Tylenchomorpha</taxon>
        <taxon>Tylenchoidea</taxon>
        <taxon>Meloidogynidae</taxon>
        <taxon>Meloidogyninae</taxon>
        <taxon>Meloidogyne</taxon>
    </lineage>
</organism>
<reference evidence="1 2" key="1">
    <citation type="submission" date="2020-08" db="EMBL/GenBank/DDBJ databases">
        <authorList>
            <person name="Koutsovoulos G."/>
            <person name="Danchin GJ E."/>
        </authorList>
    </citation>
    <scope>NUCLEOTIDE SEQUENCE [LARGE SCALE GENOMIC DNA]</scope>
</reference>
<proteinExistence type="predicted"/>
<dbReference type="AlphaFoldDB" id="A0A6V7W8G0"/>
<sequence length="40" mass="5033">MKIRQLSEKLHLHFCRGRCQIEESKRLKIKKWIKEHKLIF</sequence>
<dbReference type="Proteomes" id="UP000580250">
    <property type="component" value="Unassembled WGS sequence"/>
</dbReference>
<evidence type="ECO:0000313" key="1">
    <source>
        <dbReference type="EMBL" id="CAD2183467.1"/>
    </source>
</evidence>
<gene>
    <name evidence="1" type="ORF">MENT_LOCUS35763</name>
</gene>